<accession>A0A2Z6NPK6</accession>
<dbReference type="EMBL" id="DF973716">
    <property type="protein sequence ID" value="GAU38452.1"/>
    <property type="molecule type" value="Genomic_DNA"/>
</dbReference>
<dbReference type="Proteomes" id="UP000242715">
    <property type="component" value="Unassembled WGS sequence"/>
</dbReference>
<keyword evidence="1" id="KW-0862">Zinc</keyword>
<feature type="region of interest" description="Disordered" evidence="2">
    <location>
        <begin position="133"/>
        <end position="171"/>
    </location>
</feature>
<evidence type="ECO:0000256" key="2">
    <source>
        <dbReference type="SAM" id="MobiDB-lite"/>
    </source>
</evidence>
<gene>
    <name evidence="4" type="ORF">TSUD_151750</name>
</gene>
<dbReference type="GO" id="GO:0008270">
    <property type="term" value="F:zinc ion binding"/>
    <property type="evidence" value="ECO:0007669"/>
    <property type="project" value="UniProtKB-KW"/>
</dbReference>
<reference evidence="5" key="1">
    <citation type="journal article" date="2017" name="Front. Plant Sci.">
        <title>Climate Clever Clovers: New Paradigm to Reduce the Environmental Footprint of Ruminants by Breeding Low Methanogenic Forages Utilizing Haplotype Variation.</title>
        <authorList>
            <person name="Kaur P."/>
            <person name="Appels R."/>
            <person name="Bayer P.E."/>
            <person name="Keeble-Gagnere G."/>
            <person name="Wang J."/>
            <person name="Hirakawa H."/>
            <person name="Shirasawa K."/>
            <person name="Vercoe P."/>
            <person name="Stefanova K."/>
            <person name="Durmic Z."/>
            <person name="Nichols P."/>
            <person name="Revell C."/>
            <person name="Isobe S.N."/>
            <person name="Edwards D."/>
            <person name="Erskine W."/>
        </authorList>
    </citation>
    <scope>NUCLEOTIDE SEQUENCE [LARGE SCALE GENOMIC DNA]</scope>
    <source>
        <strain evidence="5">cv. Daliak</strain>
    </source>
</reference>
<protein>
    <recommendedName>
        <fullName evidence="3">C2H2-type domain-containing protein</fullName>
    </recommendedName>
</protein>
<dbReference type="Pfam" id="PF13912">
    <property type="entry name" value="zf-C2H2_6"/>
    <property type="match status" value="3"/>
</dbReference>
<sequence>MEEVQEVIKHVCKICSKNFSCGRSLGGHMRSHDHVKINVHHDDDDDDDDGDGDDDEFVVDAATTTMKKEQGCSEGFYGLRENPKKTWRVLNDSTIDEDSTFDVVLDKLCKECGKGFQSMKALFGHMKCHSDKERVSSNKKKNRSFEFDDEQEESNATVLPNRKRRSKRRLRTRYINSGNTSSSVVNFVANSVASCTVSDEEKEQEQEVAMSLIMLSRDVRPWCGINSIAEFSDNNNDDDNGDDDDNNSLELEAPLTHLVSKIEEKKRVISNGSEIVKATKKPKKLDFGKSLEIFADESEGNDGLKMKKTKKTRVSVIENGKDDKKKEKMEIEVDSDSAFEVNVRSKSGTTNTTKYTSLKEKFFDSETKVTLTSEGESSKRKYNKKGKFECATCNRSFQSYQALGGHRASHKRTKGCFASKIDQSSEVESIAELELEVEVEVDVKINVNAEERVLESERVLLEEEVPEIRNFLDLNLPATASIDEERGNGSSHSEIYKSWWLVGGSSLNQDAMAVGLLSN</sequence>
<dbReference type="SUPFAM" id="SSF57667">
    <property type="entry name" value="beta-beta-alpha zinc fingers"/>
    <property type="match status" value="1"/>
</dbReference>
<feature type="domain" description="C2H2-type" evidence="3">
    <location>
        <begin position="388"/>
        <end position="415"/>
    </location>
</feature>
<feature type="compositionally biased region" description="Basic residues" evidence="2">
    <location>
        <begin position="161"/>
        <end position="171"/>
    </location>
</feature>
<dbReference type="PROSITE" id="PS50157">
    <property type="entry name" value="ZINC_FINGER_C2H2_2"/>
    <property type="match status" value="3"/>
</dbReference>
<name>A0A2Z6NPK6_TRISU</name>
<dbReference type="InterPro" id="IPR036236">
    <property type="entry name" value="Znf_C2H2_sf"/>
</dbReference>
<proteinExistence type="predicted"/>
<dbReference type="Gene3D" id="3.30.160.60">
    <property type="entry name" value="Classic Zinc Finger"/>
    <property type="match status" value="1"/>
</dbReference>
<feature type="domain" description="C2H2-type" evidence="3">
    <location>
        <begin position="10"/>
        <end position="37"/>
    </location>
</feature>
<evidence type="ECO:0000313" key="5">
    <source>
        <dbReference type="Proteomes" id="UP000242715"/>
    </source>
</evidence>
<evidence type="ECO:0000313" key="4">
    <source>
        <dbReference type="EMBL" id="GAU38452.1"/>
    </source>
</evidence>
<keyword evidence="5" id="KW-1185">Reference proteome</keyword>
<dbReference type="PANTHER" id="PTHR46869">
    <property type="entry name" value="C2H2-LIKE ZINC FINGER PROTEIN"/>
    <property type="match status" value="1"/>
</dbReference>
<organism evidence="4 5">
    <name type="scientific">Trifolium subterraneum</name>
    <name type="common">Subterranean clover</name>
    <dbReference type="NCBI Taxonomy" id="3900"/>
    <lineage>
        <taxon>Eukaryota</taxon>
        <taxon>Viridiplantae</taxon>
        <taxon>Streptophyta</taxon>
        <taxon>Embryophyta</taxon>
        <taxon>Tracheophyta</taxon>
        <taxon>Spermatophyta</taxon>
        <taxon>Magnoliopsida</taxon>
        <taxon>eudicotyledons</taxon>
        <taxon>Gunneridae</taxon>
        <taxon>Pentapetalae</taxon>
        <taxon>rosids</taxon>
        <taxon>fabids</taxon>
        <taxon>Fabales</taxon>
        <taxon>Fabaceae</taxon>
        <taxon>Papilionoideae</taxon>
        <taxon>50 kb inversion clade</taxon>
        <taxon>NPAAA clade</taxon>
        <taxon>Hologalegina</taxon>
        <taxon>IRL clade</taxon>
        <taxon>Trifolieae</taxon>
        <taxon>Trifolium</taxon>
    </lineage>
</organism>
<dbReference type="PROSITE" id="PS00028">
    <property type="entry name" value="ZINC_FINGER_C2H2_1"/>
    <property type="match status" value="3"/>
</dbReference>
<dbReference type="PANTHER" id="PTHR46869:SF6">
    <property type="entry name" value="C2H2-TYPE DOMAIN-CONTAINING PROTEIN"/>
    <property type="match status" value="1"/>
</dbReference>
<dbReference type="OrthoDB" id="9451254at2759"/>
<dbReference type="SMART" id="SM00355">
    <property type="entry name" value="ZnF_C2H2"/>
    <property type="match status" value="3"/>
</dbReference>
<feature type="domain" description="C2H2-type" evidence="3">
    <location>
        <begin position="107"/>
        <end position="134"/>
    </location>
</feature>
<evidence type="ECO:0000259" key="3">
    <source>
        <dbReference type="PROSITE" id="PS50157"/>
    </source>
</evidence>
<evidence type="ECO:0000256" key="1">
    <source>
        <dbReference type="PROSITE-ProRule" id="PRU00042"/>
    </source>
</evidence>
<dbReference type="AlphaFoldDB" id="A0A2Z6NPK6"/>
<keyword evidence="1" id="KW-0863">Zinc-finger</keyword>
<dbReference type="InterPro" id="IPR013087">
    <property type="entry name" value="Znf_C2H2_type"/>
</dbReference>
<keyword evidence="1" id="KW-0479">Metal-binding</keyword>